<dbReference type="KEGG" id="chyd:H4K34_15970"/>
<dbReference type="Proteomes" id="UP000516305">
    <property type="component" value="Chromosome"/>
</dbReference>
<sequence length="180" mass="20762">MRIALKIISLVLVLAACSTKKSQIQTVVHLNSRIEGDQFIDSLISNGTDSLIAYYSGCSDCSRNFNRQYAIYWYSEGHWNLRKFTSKARYQTLKDYEPPMAYLMANRKSIADSSLNSSNYVLSAYAFELIRIQFASQSIEYRIKDYERLGNEEHPKVQLIDQMRSALQKIPSESWKSGME</sequence>
<evidence type="ECO:0000313" key="2">
    <source>
        <dbReference type="Proteomes" id="UP000516305"/>
    </source>
</evidence>
<name>A0A7H0VDQ4_9FLAO</name>
<evidence type="ECO:0000313" key="1">
    <source>
        <dbReference type="EMBL" id="QNR23852.1"/>
    </source>
</evidence>
<dbReference type="EMBL" id="CP060139">
    <property type="protein sequence ID" value="QNR23852.1"/>
    <property type="molecule type" value="Genomic_DNA"/>
</dbReference>
<accession>A0A7H0VDQ4</accession>
<reference evidence="1 2" key="1">
    <citation type="submission" date="2020-08" db="EMBL/GenBank/DDBJ databases">
        <title>Croceimicrobium hydrocarbonivorans gen. nov., sp. nov., a novel marine bacterium isolated from a bacterial consortium that degrades polyethylene terephthalate.</title>
        <authorList>
            <person name="Liu R."/>
        </authorList>
    </citation>
    <scope>NUCLEOTIDE SEQUENCE [LARGE SCALE GENOMIC DNA]</scope>
    <source>
        <strain evidence="1 2">A20-9</strain>
    </source>
</reference>
<proteinExistence type="predicted"/>
<organism evidence="1 2">
    <name type="scientific">Croceimicrobium hydrocarbonivorans</name>
    <dbReference type="NCBI Taxonomy" id="2761580"/>
    <lineage>
        <taxon>Bacteria</taxon>
        <taxon>Pseudomonadati</taxon>
        <taxon>Bacteroidota</taxon>
        <taxon>Flavobacteriia</taxon>
        <taxon>Flavobacteriales</taxon>
        <taxon>Owenweeksiaceae</taxon>
        <taxon>Croceimicrobium</taxon>
    </lineage>
</organism>
<protein>
    <recommendedName>
        <fullName evidence="3">Lipoprotein</fullName>
    </recommendedName>
</protein>
<dbReference type="AlphaFoldDB" id="A0A7H0VDQ4"/>
<keyword evidence="2" id="KW-1185">Reference proteome</keyword>
<gene>
    <name evidence="1" type="ORF">H4K34_15970</name>
</gene>
<evidence type="ECO:0008006" key="3">
    <source>
        <dbReference type="Google" id="ProtNLM"/>
    </source>
</evidence>
<dbReference type="RefSeq" id="WP_210758388.1">
    <property type="nucleotide sequence ID" value="NZ_CP060139.1"/>
</dbReference>
<dbReference type="PROSITE" id="PS51257">
    <property type="entry name" value="PROKAR_LIPOPROTEIN"/>
    <property type="match status" value="1"/>
</dbReference>